<feature type="region of interest" description="Disordered" evidence="1">
    <location>
        <begin position="58"/>
        <end position="83"/>
    </location>
</feature>
<evidence type="ECO:0000256" key="1">
    <source>
        <dbReference type="SAM" id="MobiDB-lite"/>
    </source>
</evidence>
<dbReference type="EMBL" id="JAVEPI010000003">
    <property type="protein sequence ID" value="KAK1443027.1"/>
    <property type="molecule type" value="Genomic_DNA"/>
</dbReference>
<evidence type="ECO:0000313" key="2">
    <source>
        <dbReference type="EMBL" id="KAK1443027.1"/>
    </source>
</evidence>
<dbReference type="Proteomes" id="UP001230268">
    <property type="component" value="Unassembled WGS sequence"/>
</dbReference>
<proteinExistence type="predicted"/>
<evidence type="ECO:0000313" key="3">
    <source>
        <dbReference type="Proteomes" id="UP001230268"/>
    </source>
</evidence>
<dbReference type="AlphaFoldDB" id="A0AAD8PE18"/>
<keyword evidence="3" id="KW-1185">Reference proteome</keyword>
<accession>A0AAD8PE18</accession>
<name>A0AAD8PE18_BABGI</name>
<comment type="caution">
    <text evidence="2">The sequence shown here is derived from an EMBL/GenBank/DDBJ whole genome shotgun (WGS) entry which is preliminary data.</text>
</comment>
<sequence length="161" mass="18337">MFVFKKEKSFEDKVRSSLIIKAKMFVYTIAVCKVLGLIADFFRGTEDKDVSCYKNHSCTGPQQKKQMSTDYQPQSPSSLQQNASNLLTASQVEAMRADTKLRDMLSNKTLRKVLRKIAENENPVEVLSPYMQDEFFSEFVTRLLGTLSDVEETTGTDKQNN</sequence>
<reference evidence="2" key="1">
    <citation type="submission" date="2023-08" db="EMBL/GenBank/DDBJ databases">
        <title>Draft sequence of the Babesia gibsoni genome.</title>
        <authorList>
            <person name="Yamagishi J.Y."/>
            <person name="Xuan X.X."/>
        </authorList>
    </citation>
    <scope>NUCLEOTIDE SEQUENCE</scope>
    <source>
        <strain evidence="2">Azabu</strain>
    </source>
</reference>
<gene>
    <name evidence="2" type="ORF">BgAZ_305450</name>
</gene>
<organism evidence="2 3">
    <name type="scientific">Babesia gibsoni</name>
    <dbReference type="NCBI Taxonomy" id="33632"/>
    <lineage>
        <taxon>Eukaryota</taxon>
        <taxon>Sar</taxon>
        <taxon>Alveolata</taxon>
        <taxon>Apicomplexa</taxon>
        <taxon>Aconoidasida</taxon>
        <taxon>Piroplasmida</taxon>
        <taxon>Babesiidae</taxon>
        <taxon>Babesia</taxon>
    </lineage>
</organism>
<protein>
    <submittedName>
        <fullName evidence="2">Uncharacterized protein</fullName>
    </submittedName>
</protein>